<name>A0ABV6MCY1_9ACTN</name>
<organism evidence="2 3">
    <name type="scientific">Phytohabitans kaempferiae</name>
    <dbReference type="NCBI Taxonomy" id="1620943"/>
    <lineage>
        <taxon>Bacteria</taxon>
        <taxon>Bacillati</taxon>
        <taxon>Actinomycetota</taxon>
        <taxon>Actinomycetes</taxon>
        <taxon>Micromonosporales</taxon>
        <taxon>Micromonosporaceae</taxon>
    </lineage>
</organism>
<reference evidence="2 3" key="1">
    <citation type="submission" date="2024-09" db="EMBL/GenBank/DDBJ databases">
        <authorList>
            <person name="Sun Q."/>
            <person name="Mori K."/>
        </authorList>
    </citation>
    <scope>NUCLEOTIDE SEQUENCE [LARGE SCALE GENOMIC DNA]</scope>
    <source>
        <strain evidence="2 3">TBRC 3947</strain>
    </source>
</reference>
<sequence length="397" mass="40833">MKSTRTGKAVPPRRALTQHTGAGETGALHIEGDPGGIVYLTDGWVSYVESPGAPGVGELLTTSGRLPTQVWAAAAASGEPVGPLLVAQGHLTQGELELCTLGALYDAAFFALSPTPARVRFEPGVRHSLGPVCQVDAAVLGRELTRRRKLLDDVHPISDVDTGRLRTVPRAPTPRLVVTAPQWELIVHCDGERTAADLARLLGRAGYATVLELRRLAAAGLVTAIAPDVPAADEATAEPSTVVTATALASGAAKGDGRSAEQAPAKVIGRAPAARIPGRTPVTRPEVKTTTEAAEKSGAAKGDDGPPDDAAKNDGHAGREAARAKAAEKGAAARRTTAARRAVAASPGAAGRPQQTEARLPRRADGEPGSGPDPPAAFTDELDEALLNRIRSGLEAL</sequence>
<dbReference type="RefSeq" id="WP_377258905.1">
    <property type="nucleotide sequence ID" value="NZ_JBHLUH010000073.1"/>
</dbReference>
<evidence type="ECO:0000256" key="1">
    <source>
        <dbReference type="SAM" id="MobiDB-lite"/>
    </source>
</evidence>
<protein>
    <submittedName>
        <fullName evidence="2">ADAM 12 protein</fullName>
    </submittedName>
</protein>
<dbReference type="EMBL" id="JBHLUH010000073">
    <property type="protein sequence ID" value="MFC0532581.1"/>
    <property type="molecule type" value="Genomic_DNA"/>
</dbReference>
<accession>A0ABV6MCY1</accession>
<feature type="compositionally biased region" description="Low complexity" evidence="1">
    <location>
        <begin position="329"/>
        <end position="353"/>
    </location>
</feature>
<gene>
    <name evidence="2" type="ORF">ACFFIA_33660</name>
</gene>
<keyword evidence="3" id="KW-1185">Reference proteome</keyword>
<proteinExistence type="predicted"/>
<feature type="region of interest" description="Disordered" evidence="1">
    <location>
        <begin position="250"/>
        <end position="382"/>
    </location>
</feature>
<comment type="caution">
    <text evidence="2">The sequence shown here is derived from an EMBL/GenBank/DDBJ whole genome shotgun (WGS) entry which is preliminary data.</text>
</comment>
<feature type="compositionally biased region" description="Basic and acidic residues" evidence="1">
    <location>
        <begin position="285"/>
        <end position="295"/>
    </location>
</feature>
<feature type="compositionally biased region" description="Basic and acidic residues" evidence="1">
    <location>
        <begin position="301"/>
        <end position="328"/>
    </location>
</feature>
<feature type="region of interest" description="Disordered" evidence="1">
    <location>
        <begin position="1"/>
        <end position="27"/>
    </location>
</feature>
<evidence type="ECO:0000313" key="3">
    <source>
        <dbReference type="Proteomes" id="UP001589867"/>
    </source>
</evidence>
<evidence type="ECO:0000313" key="2">
    <source>
        <dbReference type="EMBL" id="MFC0532581.1"/>
    </source>
</evidence>
<dbReference type="Proteomes" id="UP001589867">
    <property type="component" value="Unassembled WGS sequence"/>
</dbReference>